<comment type="similarity">
    <text evidence="2 5">Belongs to the aldehyde dehydrogenase family.</text>
</comment>
<accession>A0A5R9R2F4</accession>
<dbReference type="NCBIfam" id="NF007497">
    <property type="entry name" value="PRK10090.1"/>
    <property type="match status" value="1"/>
</dbReference>
<feature type="domain" description="Aldehyde dehydrogenase" evidence="6">
    <location>
        <begin position="21"/>
        <end position="474"/>
    </location>
</feature>
<comment type="pathway">
    <text evidence="1">Carbohydrate degradation.</text>
</comment>
<evidence type="ECO:0000256" key="3">
    <source>
        <dbReference type="ARBA" id="ARBA00023002"/>
    </source>
</evidence>
<name>A0A5R9R2F4_9PSED</name>
<dbReference type="OrthoDB" id="9812625at2"/>
<dbReference type="EMBL" id="SWDV01000018">
    <property type="protein sequence ID" value="TLX75843.1"/>
    <property type="molecule type" value="Genomic_DNA"/>
</dbReference>
<dbReference type="FunFam" id="3.40.309.10:FF:000009">
    <property type="entry name" value="Aldehyde dehydrogenase A"/>
    <property type="match status" value="1"/>
</dbReference>
<sequence length="478" mass="51110">MTDVTTYQHYIDNRFVAGEPLIEVHNPANGELLARIPEASAAQVDSAIDAARKAQKGWAAKPAIERAGYLRRIAEKVRANAARLAKIITAEQGKVPALAEVEVNFTADYLDYMAEWARRLEGEVLTSDRAGEHIFLLRKPLGVVAGILPWNFPFFLIARKMAPALLTGNTIVIKPSEETPINCFEFARLVAEIDLPTGVFNVVGGTGASAGSALTSHAGVDLISFTGSVATGSRIMAAAAPNITKLNLELGGKAPAIVLADADLDLAVNAIKASRVINTGQVCNCAERVYVQRQVADQFIEKIAAAMAATRFGDPNVQADLDMGPLVNRIGLDKVAQMVRTATGQGAQVITGGAVADLGKGFHYQPTVLAGCTGDMEIMRKEIFGPVLPIQVVEDLDEAIALANDSDYGLTSSIYTRNLSAALKASRELDFGETYINRENFEAMQGFHAGTRKSGIGGADGKHGLYEYTHTHVVYAQE</sequence>
<dbReference type="CDD" id="cd07088">
    <property type="entry name" value="ALDH_LactADH-AldA"/>
    <property type="match status" value="1"/>
</dbReference>
<evidence type="ECO:0000313" key="7">
    <source>
        <dbReference type="EMBL" id="TLX75843.1"/>
    </source>
</evidence>
<dbReference type="InterPro" id="IPR016160">
    <property type="entry name" value="Ald_DH_CS_CYS"/>
</dbReference>
<dbReference type="FunFam" id="3.40.605.10:FF:000022">
    <property type="entry name" value="Aldehyde dehydrogenase A"/>
    <property type="match status" value="1"/>
</dbReference>
<keyword evidence="3 5" id="KW-0560">Oxidoreductase</keyword>
<evidence type="ECO:0000256" key="2">
    <source>
        <dbReference type="ARBA" id="ARBA00009986"/>
    </source>
</evidence>
<dbReference type="InterPro" id="IPR016163">
    <property type="entry name" value="Ald_DH_C"/>
</dbReference>
<dbReference type="InterPro" id="IPR050740">
    <property type="entry name" value="Aldehyde_DH_Superfamily"/>
</dbReference>
<dbReference type="InterPro" id="IPR016161">
    <property type="entry name" value="Ald_DH/histidinol_DH"/>
</dbReference>
<proteinExistence type="inferred from homology"/>
<evidence type="ECO:0000256" key="4">
    <source>
        <dbReference type="PROSITE-ProRule" id="PRU10007"/>
    </source>
</evidence>
<dbReference type="GO" id="GO:0009450">
    <property type="term" value="P:gamma-aminobutyric acid catabolic process"/>
    <property type="evidence" value="ECO:0007669"/>
    <property type="project" value="TreeGrafter"/>
</dbReference>
<dbReference type="PANTHER" id="PTHR43353:SF5">
    <property type="entry name" value="SUCCINATE-SEMIALDEHYDE DEHYDROGENASE, MITOCHONDRIAL"/>
    <property type="match status" value="1"/>
</dbReference>
<dbReference type="InterPro" id="IPR015590">
    <property type="entry name" value="Aldehyde_DH_dom"/>
</dbReference>
<organism evidence="7 8">
    <name type="scientific">Pseudomonas nicosulfuronedens</name>
    <dbReference type="NCBI Taxonomy" id="2571105"/>
    <lineage>
        <taxon>Bacteria</taxon>
        <taxon>Pseudomonadati</taxon>
        <taxon>Pseudomonadota</taxon>
        <taxon>Gammaproteobacteria</taxon>
        <taxon>Pseudomonadales</taxon>
        <taxon>Pseudomonadaceae</taxon>
        <taxon>Pseudomonas</taxon>
    </lineage>
</organism>
<dbReference type="InterPro" id="IPR029510">
    <property type="entry name" value="Ald_DH_CS_GLU"/>
</dbReference>
<dbReference type="AlphaFoldDB" id="A0A5R9R2F4"/>
<comment type="caution">
    <text evidence="7">The sequence shown here is derived from an EMBL/GenBank/DDBJ whole genome shotgun (WGS) entry which is preliminary data.</text>
</comment>
<dbReference type="GO" id="GO:0016052">
    <property type="term" value="P:carbohydrate catabolic process"/>
    <property type="evidence" value="ECO:0007669"/>
    <property type="project" value="UniProtKB-ARBA"/>
</dbReference>
<dbReference type="GO" id="GO:0005829">
    <property type="term" value="C:cytosol"/>
    <property type="evidence" value="ECO:0007669"/>
    <property type="project" value="TreeGrafter"/>
</dbReference>
<dbReference type="GO" id="GO:0004777">
    <property type="term" value="F:succinate-semialdehyde dehydrogenase (NAD+) activity"/>
    <property type="evidence" value="ECO:0007669"/>
    <property type="project" value="TreeGrafter"/>
</dbReference>
<dbReference type="GO" id="GO:0004030">
    <property type="term" value="F:aldehyde dehydrogenase [NAD(P)+] activity"/>
    <property type="evidence" value="ECO:0007669"/>
    <property type="project" value="UniProtKB-ARBA"/>
</dbReference>
<dbReference type="RefSeq" id="WP_138523779.1">
    <property type="nucleotide sequence ID" value="NZ_JAOCBK010000012.1"/>
</dbReference>
<dbReference type="SUPFAM" id="SSF53720">
    <property type="entry name" value="ALDH-like"/>
    <property type="match status" value="1"/>
</dbReference>
<gene>
    <name evidence="7" type="primary">aldA</name>
    <name evidence="7" type="ORF">FAS41_15645</name>
</gene>
<protein>
    <submittedName>
        <fullName evidence="7">Aldehyde dehydrogenase</fullName>
    </submittedName>
</protein>
<dbReference type="Gene3D" id="3.40.605.10">
    <property type="entry name" value="Aldehyde Dehydrogenase, Chain A, domain 1"/>
    <property type="match status" value="1"/>
</dbReference>
<evidence type="ECO:0000259" key="6">
    <source>
        <dbReference type="Pfam" id="PF00171"/>
    </source>
</evidence>
<evidence type="ECO:0000256" key="5">
    <source>
        <dbReference type="RuleBase" id="RU003345"/>
    </source>
</evidence>
<dbReference type="PANTHER" id="PTHR43353">
    <property type="entry name" value="SUCCINATE-SEMIALDEHYDE DEHYDROGENASE, MITOCHONDRIAL"/>
    <property type="match status" value="1"/>
</dbReference>
<dbReference type="Gene3D" id="3.40.309.10">
    <property type="entry name" value="Aldehyde Dehydrogenase, Chain A, domain 2"/>
    <property type="match status" value="1"/>
</dbReference>
<keyword evidence="8" id="KW-1185">Reference proteome</keyword>
<dbReference type="PROSITE" id="PS00687">
    <property type="entry name" value="ALDEHYDE_DEHYDR_GLU"/>
    <property type="match status" value="1"/>
</dbReference>
<reference evidence="7 8" key="1">
    <citation type="submission" date="2019-04" db="EMBL/GenBank/DDBJ databases">
        <authorList>
            <person name="Li M."/>
        </authorList>
    </citation>
    <scope>NUCLEOTIDE SEQUENCE [LARGE SCALE GENOMIC DNA]</scope>
    <source>
        <strain evidence="7 8">LAM1902</strain>
    </source>
</reference>
<dbReference type="Proteomes" id="UP000306635">
    <property type="component" value="Unassembled WGS sequence"/>
</dbReference>
<evidence type="ECO:0000313" key="8">
    <source>
        <dbReference type="Proteomes" id="UP000306635"/>
    </source>
</evidence>
<feature type="active site" evidence="4">
    <location>
        <position position="249"/>
    </location>
</feature>
<evidence type="ECO:0000256" key="1">
    <source>
        <dbReference type="ARBA" id="ARBA00004921"/>
    </source>
</evidence>
<dbReference type="Pfam" id="PF00171">
    <property type="entry name" value="Aldedh"/>
    <property type="match status" value="1"/>
</dbReference>
<dbReference type="GO" id="GO:0042802">
    <property type="term" value="F:identical protein binding"/>
    <property type="evidence" value="ECO:0007669"/>
    <property type="project" value="UniProtKB-ARBA"/>
</dbReference>
<dbReference type="PROSITE" id="PS00070">
    <property type="entry name" value="ALDEHYDE_DEHYDR_CYS"/>
    <property type="match status" value="1"/>
</dbReference>
<dbReference type="InterPro" id="IPR016162">
    <property type="entry name" value="Ald_DH_N"/>
</dbReference>